<reference evidence="2 3" key="1">
    <citation type="journal article" date="2019" name="Genome Biol. Evol.">
        <title>Insights into the evolution of the New World diploid cottons (Gossypium, subgenus Houzingenia) based on genome sequencing.</title>
        <authorList>
            <person name="Grover C.E."/>
            <person name="Arick M.A. 2nd"/>
            <person name="Thrash A."/>
            <person name="Conover J.L."/>
            <person name="Sanders W.S."/>
            <person name="Peterson D.G."/>
            <person name="Frelichowski J.E."/>
            <person name="Scheffler J.A."/>
            <person name="Scheffler B.E."/>
            <person name="Wendel J.F."/>
        </authorList>
    </citation>
    <scope>NUCLEOTIDE SEQUENCE [LARGE SCALE GENOMIC DNA]</scope>
    <source>
        <strain evidence="2">5</strain>
        <tissue evidence="2">Leaf</tissue>
    </source>
</reference>
<sequence length="141" mass="15899">MAKGVWSQVYSGDAAAGGSIRDHKGNWILGFNRRLGHCSIFNTELWGILDSLSLFQSRKYGKVLIRTNNLEAIQEIQAASSKTSHSALIRCIHQLLLETGFWEFEHIPREENIEVDGIAKLAFDRNARLQLFTACPLNISR</sequence>
<dbReference type="InterPro" id="IPR002156">
    <property type="entry name" value="RNaseH_domain"/>
</dbReference>
<organism evidence="2 3">
    <name type="scientific">Gossypium gossypioides</name>
    <name type="common">Mexican cotton</name>
    <name type="synonym">Selera gossypioides</name>
    <dbReference type="NCBI Taxonomy" id="34282"/>
    <lineage>
        <taxon>Eukaryota</taxon>
        <taxon>Viridiplantae</taxon>
        <taxon>Streptophyta</taxon>
        <taxon>Embryophyta</taxon>
        <taxon>Tracheophyta</taxon>
        <taxon>Spermatophyta</taxon>
        <taxon>Magnoliopsida</taxon>
        <taxon>eudicotyledons</taxon>
        <taxon>Gunneridae</taxon>
        <taxon>Pentapetalae</taxon>
        <taxon>rosids</taxon>
        <taxon>malvids</taxon>
        <taxon>Malvales</taxon>
        <taxon>Malvaceae</taxon>
        <taxon>Malvoideae</taxon>
        <taxon>Gossypium</taxon>
    </lineage>
</organism>
<dbReference type="EMBL" id="JABEZY010211693">
    <property type="protein sequence ID" value="MBA0753247.1"/>
    <property type="molecule type" value="Genomic_DNA"/>
</dbReference>
<evidence type="ECO:0000313" key="2">
    <source>
        <dbReference type="EMBL" id="MBA0753247.1"/>
    </source>
</evidence>
<dbReference type="GO" id="GO:0004523">
    <property type="term" value="F:RNA-DNA hybrid ribonuclease activity"/>
    <property type="evidence" value="ECO:0007669"/>
    <property type="project" value="InterPro"/>
</dbReference>
<dbReference type="InterPro" id="IPR053151">
    <property type="entry name" value="RNase_H-like"/>
</dbReference>
<dbReference type="GO" id="GO:0003676">
    <property type="term" value="F:nucleic acid binding"/>
    <property type="evidence" value="ECO:0007669"/>
    <property type="project" value="InterPro"/>
</dbReference>
<dbReference type="PANTHER" id="PTHR47723">
    <property type="entry name" value="OS05G0353850 PROTEIN"/>
    <property type="match status" value="1"/>
</dbReference>
<comment type="caution">
    <text evidence="2">The sequence shown here is derived from an EMBL/GenBank/DDBJ whole genome shotgun (WGS) entry which is preliminary data.</text>
</comment>
<gene>
    <name evidence="2" type="ORF">Gogos_021350</name>
</gene>
<dbReference type="InterPro" id="IPR036397">
    <property type="entry name" value="RNaseH_sf"/>
</dbReference>
<proteinExistence type="predicted"/>
<accession>A0A7J9CXM6</accession>
<name>A0A7J9CXM6_GOSGO</name>
<dbReference type="SUPFAM" id="SSF53098">
    <property type="entry name" value="Ribonuclease H-like"/>
    <property type="match status" value="1"/>
</dbReference>
<dbReference type="Pfam" id="PF13456">
    <property type="entry name" value="RVT_3"/>
    <property type="match status" value="1"/>
</dbReference>
<protein>
    <recommendedName>
        <fullName evidence="1">RNase H type-1 domain-containing protein</fullName>
    </recommendedName>
</protein>
<dbReference type="InterPro" id="IPR044730">
    <property type="entry name" value="RNase_H-like_dom_plant"/>
</dbReference>
<evidence type="ECO:0000259" key="1">
    <source>
        <dbReference type="Pfam" id="PF13456"/>
    </source>
</evidence>
<dbReference type="CDD" id="cd06222">
    <property type="entry name" value="RNase_H_like"/>
    <property type="match status" value="1"/>
</dbReference>
<dbReference type="Gene3D" id="3.30.420.10">
    <property type="entry name" value="Ribonuclease H-like superfamily/Ribonuclease H"/>
    <property type="match status" value="1"/>
</dbReference>
<dbReference type="Proteomes" id="UP000593579">
    <property type="component" value="Unassembled WGS sequence"/>
</dbReference>
<dbReference type="AlphaFoldDB" id="A0A7J9CXM6"/>
<feature type="domain" description="RNase H type-1" evidence="1">
    <location>
        <begin position="4"/>
        <end position="121"/>
    </location>
</feature>
<keyword evidence="3" id="KW-1185">Reference proteome</keyword>
<evidence type="ECO:0000313" key="3">
    <source>
        <dbReference type="Proteomes" id="UP000593579"/>
    </source>
</evidence>
<dbReference type="OrthoDB" id="986202at2759"/>
<dbReference type="InterPro" id="IPR012337">
    <property type="entry name" value="RNaseH-like_sf"/>
</dbReference>
<dbReference type="PANTHER" id="PTHR47723:SF19">
    <property type="entry name" value="POLYNUCLEOTIDYL TRANSFERASE, RIBONUCLEASE H-LIKE SUPERFAMILY PROTEIN"/>
    <property type="match status" value="1"/>
</dbReference>